<feature type="domain" description="N-acetyltransferase" evidence="2">
    <location>
        <begin position="246"/>
        <end position="407"/>
    </location>
</feature>
<dbReference type="AlphaFoldDB" id="A0A8T0L3Q6"/>
<dbReference type="Gene3D" id="3.40.630.30">
    <property type="match status" value="1"/>
</dbReference>
<keyword evidence="1" id="KW-1133">Transmembrane helix</keyword>
<dbReference type="Proteomes" id="UP000743370">
    <property type="component" value="Unassembled WGS sequence"/>
</dbReference>
<evidence type="ECO:0000313" key="4">
    <source>
        <dbReference type="Proteomes" id="UP000743370"/>
    </source>
</evidence>
<dbReference type="CDD" id="cd04301">
    <property type="entry name" value="NAT_SF"/>
    <property type="match status" value="1"/>
</dbReference>
<evidence type="ECO:0000313" key="3">
    <source>
        <dbReference type="EMBL" id="KAG2407460.1"/>
    </source>
</evidence>
<sequence length="407" mass="45109">MISNRVITGFGRGSSEEQDVRFTYDEIRVLRVLSEPILALLVPIIDFGTKGKGSLGVEGLLVVRIGGVDVGSNLDEDAVGLLDKVLVNGVEIGGAEIDADGAAEDEDGLLDLAAAGDPGGAASSVGGGDCDFLNSKKKKETSQLLTLKPPLSKQETVTFCHLNFGRKQPSPEELYLHESLEFKNFIARETFLNEEYWISFFYFYFFLSFLLIFSIFAYQKTCYLLLLTQIAAALRTEHSWENKSGFNHYEKRIDTIEEYDKIKKQCREPQPGHSSTCIIAVKKHVKSVSRIVLLSVVGTLDLNIRCLHLGEGVYAPGFQVKGTSSSRHGYVANLVVAKSYRRKRIASNMLSFAMKYAKSRGVNSFYAHVNRHDGPALALFQKLGFEVLEIANPLMILSNLYLLGLQM</sequence>
<organism evidence="3 4">
    <name type="scientific">Phaseolus angularis</name>
    <name type="common">Azuki bean</name>
    <name type="synonym">Vigna angularis</name>
    <dbReference type="NCBI Taxonomy" id="3914"/>
    <lineage>
        <taxon>Eukaryota</taxon>
        <taxon>Viridiplantae</taxon>
        <taxon>Streptophyta</taxon>
        <taxon>Embryophyta</taxon>
        <taxon>Tracheophyta</taxon>
        <taxon>Spermatophyta</taxon>
        <taxon>Magnoliopsida</taxon>
        <taxon>eudicotyledons</taxon>
        <taxon>Gunneridae</taxon>
        <taxon>Pentapetalae</taxon>
        <taxon>rosids</taxon>
        <taxon>fabids</taxon>
        <taxon>Fabales</taxon>
        <taxon>Fabaceae</taxon>
        <taxon>Papilionoideae</taxon>
        <taxon>50 kb inversion clade</taxon>
        <taxon>NPAAA clade</taxon>
        <taxon>indigoferoid/millettioid clade</taxon>
        <taxon>Phaseoleae</taxon>
        <taxon>Vigna</taxon>
    </lineage>
</organism>
<comment type="caution">
    <text evidence="3">The sequence shown here is derived from an EMBL/GenBank/DDBJ whole genome shotgun (WGS) entry which is preliminary data.</text>
</comment>
<evidence type="ECO:0000259" key="2">
    <source>
        <dbReference type="PROSITE" id="PS51186"/>
    </source>
</evidence>
<name>A0A8T0L3Q6_PHAAN</name>
<protein>
    <recommendedName>
        <fullName evidence="2">N-acetyltransferase domain-containing protein</fullName>
    </recommendedName>
</protein>
<accession>A0A8T0L3Q6</accession>
<dbReference type="EMBL" id="JABFOF010000001">
    <property type="protein sequence ID" value="KAG2407460.1"/>
    <property type="molecule type" value="Genomic_DNA"/>
</dbReference>
<reference evidence="3 4" key="1">
    <citation type="submission" date="2020-05" db="EMBL/GenBank/DDBJ databases">
        <title>Vigna angularis (adzuki bean) Var. LongXiaoDou No. 4 denovo assembly.</title>
        <authorList>
            <person name="Xiang H."/>
        </authorList>
    </citation>
    <scope>NUCLEOTIDE SEQUENCE [LARGE SCALE GENOMIC DNA]</scope>
    <source>
        <tissue evidence="3">Leaf</tissue>
    </source>
</reference>
<dbReference type="GO" id="GO:0016747">
    <property type="term" value="F:acyltransferase activity, transferring groups other than amino-acyl groups"/>
    <property type="evidence" value="ECO:0007669"/>
    <property type="project" value="InterPro"/>
</dbReference>
<dbReference type="SUPFAM" id="SSF55729">
    <property type="entry name" value="Acyl-CoA N-acyltransferases (Nat)"/>
    <property type="match status" value="1"/>
</dbReference>
<proteinExistence type="predicted"/>
<dbReference type="PANTHER" id="PTHR47426:SF3">
    <property type="entry name" value="GCN5-RELATED N-ACETYLTRANSFERASE 6, CHLOROPLASTIC"/>
    <property type="match status" value="1"/>
</dbReference>
<dbReference type="Pfam" id="PF00583">
    <property type="entry name" value="Acetyltransf_1"/>
    <property type="match status" value="1"/>
</dbReference>
<keyword evidence="1" id="KW-0812">Transmembrane</keyword>
<dbReference type="InterPro" id="IPR016181">
    <property type="entry name" value="Acyl_CoA_acyltransferase"/>
</dbReference>
<evidence type="ECO:0000256" key="1">
    <source>
        <dbReference type="SAM" id="Phobius"/>
    </source>
</evidence>
<dbReference type="PROSITE" id="PS51186">
    <property type="entry name" value="GNAT"/>
    <property type="match status" value="1"/>
</dbReference>
<gene>
    <name evidence="3" type="ORF">HKW66_Vig0022820</name>
</gene>
<dbReference type="InterPro" id="IPR000182">
    <property type="entry name" value="GNAT_dom"/>
</dbReference>
<feature type="transmembrane region" description="Helical" evidence="1">
    <location>
        <begin position="196"/>
        <end position="218"/>
    </location>
</feature>
<dbReference type="PANTHER" id="PTHR47426">
    <property type="entry name" value="ACYL-COA N-ACYLTRANSFERASES (NAT) SUPERFAMILY PROTEIN"/>
    <property type="match status" value="1"/>
</dbReference>
<keyword evidence="1" id="KW-0472">Membrane</keyword>